<evidence type="ECO:0000256" key="1">
    <source>
        <dbReference type="SAM" id="Phobius"/>
    </source>
</evidence>
<proteinExistence type="predicted"/>
<dbReference type="InterPro" id="IPR001633">
    <property type="entry name" value="EAL_dom"/>
</dbReference>
<dbReference type="InterPro" id="IPR007890">
    <property type="entry name" value="CHASE2"/>
</dbReference>
<dbReference type="InterPro" id="IPR050706">
    <property type="entry name" value="Cyclic-di-GMP_PDE-like"/>
</dbReference>
<dbReference type="PROSITE" id="PS50883">
    <property type="entry name" value="EAL"/>
    <property type="match status" value="1"/>
</dbReference>
<dbReference type="Pfam" id="PF05226">
    <property type="entry name" value="CHASE2"/>
    <property type="match status" value="1"/>
</dbReference>
<dbReference type="SMART" id="SM01080">
    <property type="entry name" value="CHASE2"/>
    <property type="match status" value="1"/>
</dbReference>
<dbReference type="AlphaFoldDB" id="A0A239HJP5"/>
<dbReference type="PANTHER" id="PTHR33121:SF70">
    <property type="entry name" value="SIGNALING PROTEIN YKOW"/>
    <property type="match status" value="1"/>
</dbReference>
<accession>A0A239HJP5</accession>
<keyword evidence="1" id="KW-0472">Membrane</keyword>
<name>A0A239HJP5_9SPHN</name>
<dbReference type="InterPro" id="IPR035919">
    <property type="entry name" value="EAL_sf"/>
</dbReference>
<dbReference type="RefSeq" id="WP_245836664.1">
    <property type="nucleotide sequence ID" value="NZ_FZPA01000005.1"/>
</dbReference>
<gene>
    <name evidence="3" type="ORF">SAMN06295955_105186</name>
</gene>
<feature type="domain" description="EAL" evidence="2">
    <location>
        <begin position="506"/>
        <end position="759"/>
    </location>
</feature>
<dbReference type="EMBL" id="FZPA01000005">
    <property type="protein sequence ID" value="SNS81351.1"/>
    <property type="molecule type" value="Genomic_DNA"/>
</dbReference>
<evidence type="ECO:0000259" key="2">
    <source>
        <dbReference type="PROSITE" id="PS50883"/>
    </source>
</evidence>
<organism evidence="3 4">
    <name type="scientific">Sphingopyxis indica</name>
    <dbReference type="NCBI Taxonomy" id="436663"/>
    <lineage>
        <taxon>Bacteria</taxon>
        <taxon>Pseudomonadati</taxon>
        <taxon>Pseudomonadota</taxon>
        <taxon>Alphaproteobacteria</taxon>
        <taxon>Sphingomonadales</taxon>
        <taxon>Sphingomonadaceae</taxon>
        <taxon>Sphingopyxis</taxon>
    </lineage>
</organism>
<protein>
    <submittedName>
        <fullName evidence="3">Diguanylate phosphodiesterase</fullName>
    </submittedName>
</protein>
<dbReference type="CDD" id="cd01948">
    <property type="entry name" value="EAL"/>
    <property type="match status" value="1"/>
</dbReference>
<keyword evidence="4" id="KW-1185">Reference proteome</keyword>
<dbReference type="SMART" id="SM00052">
    <property type="entry name" value="EAL"/>
    <property type="match status" value="1"/>
</dbReference>
<dbReference type="PANTHER" id="PTHR33121">
    <property type="entry name" value="CYCLIC DI-GMP PHOSPHODIESTERASE PDEF"/>
    <property type="match status" value="1"/>
</dbReference>
<evidence type="ECO:0000313" key="4">
    <source>
        <dbReference type="Proteomes" id="UP000198339"/>
    </source>
</evidence>
<keyword evidence="1" id="KW-1133">Transmembrane helix</keyword>
<feature type="transmembrane region" description="Helical" evidence="1">
    <location>
        <begin position="272"/>
        <end position="290"/>
    </location>
</feature>
<reference evidence="3 4" key="1">
    <citation type="submission" date="2017-06" db="EMBL/GenBank/DDBJ databases">
        <authorList>
            <person name="Kim H.J."/>
            <person name="Triplett B.A."/>
        </authorList>
    </citation>
    <scope>NUCLEOTIDE SEQUENCE [LARGE SCALE GENOMIC DNA]</scope>
    <source>
        <strain evidence="3 4">DS15</strain>
    </source>
</reference>
<evidence type="ECO:0000313" key="3">
    <source>
        <dbReference type="EMBL" id="SNS81351.1"/>
    </source>
</evidence>
<dbReference type="Pfam" id="PF00563">
    <property type="entry name" value="EAL"/>
    <property type="match status" value="1"/>
</dbReference>
<dbReference type="SUPFAM" id="SSF141868">
    <property type="entry name" value="EAL domain-like"/>
    <property type="match status" value="1"/>
</dbReference>
<sequence length="764" mass="83421">MPLVNNRMIISWRTFLLSLLLGIAAATSSIAEPIDRIIESAIGWTAWRPVSGDIVMVGLDDQTLASVRDGRFSRADHARVINAINKAGARRLVVDFYYQEQEGNEGTPALASAVRAMGNRIILAVSTKTVPGTERLLSIFPDPKVKGPKSRLASIAWQYQIWQVWNVPVMFEANGRLLPSVAAVLANKRADRPSQFRLDFTYKLSSITEYSALDVINGKIGARELAGKDVIFGGTASTLPDQHYLPGHDLVPGAFIHLIAAEALKRGDPVNVGWVPAMAIAVIAMLLALLTPVKRYFNWFALGFATVLVAAKILLSASLVTTSIGAALMFVAAIGANVSRKRRRFSAQRENPVSGLPNFEALRGQAPFGSATVIAAKLVNFEDLAAFLPGEGSQQLIDQVARRLTLACHGTQLHHDLDGTFAWLVPYYQHSQIEGHLAGLAALFNAPLTIGELKIDVAIAFGVNDEFEGSNAQRLAAALVAAEKSIRTRALWTKYTPRQKDDAGWQLSFHSQLEDALAGGDIWVAFQPQYQIATGRLVGVEALARWTHPTRGPIPPDEFIVQAEKSQDIYRLTLFVMDQAIRSAAQLRDRGLAINMSVNLSAALLDHNDLVGTIRVMLTAHHLPAEWLTIEITETAQIENSRQARQTLAQLRRAGIRLSIDDYGTGQSNLEYLTEVEADEIKIDKRFVMTMRDSQRNFEVVKSTIDLAHRLGAVAVAEGIEDAPTMALLEQLGCDVGQGYHLGKPQLFSDLAASLLTSSHSRSA</sequence>
<dbReference type="Proteomes" id="UP000198339">
    <property type="component" value="Unassembled WGS sequence"/>
</dbReference>
<feature type="transmembrane region" description="Helical" evidence="1">
    <location>
        <begin position="321"/>
        <end position="339"/>
    </location>
</feature>
<keyword evidence="1" id="KW-0812">Transmembrane</keyword>
<dbReference type="Gene3D" id="3.20.20.450">
    <property type="entry name" value="EAL domain"/>
    <property type="match status" value="1"/>
</dbReference>
<dbReference type="GO" id="GO:0071111">
    <property type="term" value="F:cyclic-guanylate-specific phosphodiesterase activity"/>
    <property type="evidence" value="ECO:0007669"/>
    <property type="project" value="InterPro"/>
</dbReference>